<evidence type="ECO:0000259" key="1">
    <source>
        <dbReference type="Pfam" id="PF16472"/>
    </source>
</evidence>
<dbReference type="InterPro" id="IPR032485">
    <property type="entry name" value="LRP1-like_beta_prop"/>
</dbReference>
<evidence type="ECO:0000313" key="2">
    <source>
        <dbReference type="EMBL" id="QUI24814.1"/>
    </source>
</evidence>
<keyword evidence="3" id="KW-1185">Reference proteome</keyword>
<dbReference type="KEGG" id="vpy:HZI73_22030"/>
<feature type="domain" description="Prolow-density lipoprotein receptor-related protein 1-like beta-propeller" evidence="1">
    <location>
        <begin position="33"/>
        <end position="320"/>
    </location>
</feature>
<evidence type="ECO:0000313" key="3">
    <source>
        <dbReference type="Proteomes" id="UP000683246"/>
    </source>
</evidence>
<proteinExistence type="predicted"/>
<gene>
    <name evidence="2" type="ORF">HZI73_22030</name>
</gene>
<organism evidence="2 3">
    <name type="scientific">Vallitalea pronyensis</name>
    <dbReference type="NCBI Taxonomy" id="1348613"/>
    <lineage>
        <taxon>Bacteria</taxon>
        <taxon>Bacillati</taxon>
        <taxon>Bacillota</taxon>
        <taxon>Clostridia</taxon>
        <taxon>Lachnospirales</taxon>
        <taxon>Vallitaleaceae</taxon>
        <taxon>Vallitalea</taxon>
    </lineage>
</organism>
<dbReference type="Pfam" id="PF16472">
    <property type="entry name" value="DUF5050"/>
    <property type="match status" value="1"/>
</dbReference>
<dbReference type="Proteomes" id="UP000683246">
    <property type="component" value="Chromosome"/>
</dbReference>
<accession>A0A8J8MNQ6</accession>
<dbReference type="RefSeq" id="WP_212695511.1">
    <property type="nucleotide sequence ID" value="NZ_CP058649.1"/>
</dbReference>
<dbReference type="SUPFAM" id="SSF69304">
    <property type="entry name" value="Tricorn protease N-terminal domain"/>
    <property type="match status" value="1"/>
</dbReference>
<reference evidence="2" key="1">
    <citation type="submission" date="2020-07" db="EMBL/GenBank/DDBJ databases">
        <title>Vallitalea pronyensis genome.</title>
        <authorList>
            <person name="Postec A."/>
        </authorList>
    </citation>
    <scope>NUCLEOTIDE SEQUENCE</scope>
    <source>
        <strain evidence="2">FatNI3</strain>
    </source>
</reference>
<dbReference type="AlphaFoldDB" id="A0A8J8MNQ6"/>
<sequence length="337" mass="39513">MLFKKLIVTLTMIIISIMYLATNENKNWEKEGSGNYSNNSIIVHDKGIDYFAVSNKIYSMKNNNTEELFSFKHLEKKYTFVDNISQLSINNSILYFNVSVSHPNENILVSGVYSLDLNSKKLSLVLEGSKYCLIQQYIVKNKYIYYTVNKTENIFGLFLYRKNIEYKDGFEEQLSNEGEVLEFIINESAIYYIDKLYSTSKKDDRRPEDGKIYKISLDGIEKSKVSEADSPKCLVIYNNTLWYSDYGIYKIDLEDLNEIKVIENTKRTNFNIYKNAIYYVNEKNQLCQSLINEPDQENVLLNEYPYKINISQDYIYYFSNTILRKIKVDGSNQSSIR</sequence>
<dbReference type="EMBL" id="CP058649">
    <property type="protein sequence ID" value="QUI24814.1"/>
    <property type="molecule type" value="Genomic_DNA"/>
</dbReference>
<name>A0A8J8MNQ6_9FIRM</name>
<protein>
    <submittedName>
        <fullName evidence="2">DUF5050 domain-containing protein</fullName>
    </submittedName>
</protein>